<dbReference type="AlphaFoldDB" id="A0A8J6JCP2"/>
<gene>
    <name evidence="1" type="ORF">H8S11_12925</name>
</gene>
<dbReference type="SUPFAM" id="SSF53187">
    <property type="entry name" value="Zn-dependent exopeptidases"/>
    <property type="match status" value="1"/>
</dbReference>
<protein>
    <submittedName>
        <fullName evidence="1">M20/M25/M40 family metallo-hydrolase</fullName>
    </submittedName>
</protein>
<dbReference type="GO" id="GO:0016787">
    <property type="term" value="F:hydrolase activity"/>
    <property type="evidence" value="ECO:0007669"/>
    <property type="project" value="InterPro"/>
</dbReference>
<reference evidence="1" key="1">
    <citation type="submission" date="2020-08" db="EMBL/GenBank/DDBJ databases">
        <title>Genome public.</title>
        <authorList>
            <person name="Liu C."/>
            <person name="Sun Q."/>
        </authorList>
    </citation>
    <scope>NUCLEOTIDE SEQUENCE</scope>
    <source>
        <strain evidence="1">NSJ-23</strain>
    </source>
</reference>
<dbReference type="Pfam" id="PF01546">
    <property type="entry name" value="Peptidase_M20"/>
    <property type="match status" value="1"/>
</dbReference>
<evidence type="ECO:0000313" key="2">
    <source>
        <dbReference type="Proteomes" id="UP000628736"/>
    </source>
</evidence>
<name>A0A8J6JCP2_9FIRM</name>
<sequence>MQNYPFYDEALALTKKLVSIPSMNNSDGGERAVADYMAAWIRELPYFKAHPDQVITQPLKDDPYDRINVVAIAFGSRSNSNETIILHGHHDTVGIDDYGSIKEYAFDCDALPEKIKSITSDPEVLADIESGEWMFGRGSSDMKSGDAVNMVLMRYFTEHLNQFDGNLIFMTNPVEENQHTGIIESLNVLEELKAKYGLTYKMAMNTDFISPAFPGDTAHYFHAGAVGKILPCFYIIGKPTHSGQGFEGFSASMVAAEITRNIDMRAEFSDVYNGEFAMPPTVLKMRDLKPSYDVQTAFSAFVYFNYFIHNMEMDEIFARLRKVAEDALNTVDTYTDEQNKVYCKMTGADYYKREYQLKVMEYSELYEKAKALKPDVDEDIRAITKQSLEENLDRRELCLKIVEYLANNILSINTPTVILFLAPPYCPRNTLKREIPEEGALLDSVVDLLNQLGQEMGEELKMMQFFPVLTDSSYLKLDDTDTSIKTLVDNFPDMKGHYDVPLDQIKRLNIPAFNFGCHGKDAHKWTERVHKEYSFGKLPIIMLRVLEKYLNEK</sequence>
<proteinExistence type="predicted"/>
<dbReference type="Gene3D" id="3.40.630.10">
    <property type="entry name" value="Zn peptidases"/>
    <property type="match status" value="1"/>
</dbReference>
<evidence type="ECO:0000313" key="1">
    <source>
        <dbReference type="EMBL" id="MBC5723708.1"/>
    </source>
</evidence>
<dbReference type="EMBL" id="JACOPO010000012">
    <property type="protein sequence ID" value="MBC5723708.1"/>
    <property type="molecule type" value="Genomic_DNA"/>
</dbReference>
<dbReference type="InterPro" id="IPR012166">
    <property type="entry name" value="Uncharacterised_RocB"/>
</dbReference>
<dbReference type="PANTHER" id="PTHR43808:SF27">
    <property type="entry name" value="PROTEIN ROCB"/>
    <property type="match status" value="1"/>
</dbReference>
<accession>A0A8J6JCP2</accession>
<dbReference type="PANTHER" id="PTHR43808">
    <property type="entry name" value="ACETYLORNITHINE DEACETYLASE"/>
    <property type="match status" value="1"/>
</dbReference>
<dbReference type="RefSeq" id="WP_186853408.1">
    <property type="nucleotide sequence ID" value="NZ_JACOPO010000012.1"/>
</dbReference>
<dbReference type="PIRSF" id="PIRSF010386">
    <property type="entry name" value="RocB"/>
    <property type="match status" value="1"/>
</dbReference>
<organism evidence="1 2">
    <name type="scientific">Flintibacter hominis</name>
    <dbReference type="NCBI Taxonomy" id="2763048"/>
    <lineage>
        <taxon>Bacteria</taxon>
        <taxon>Bacillati</taxon>
        <taxon>Bacillota</taxon>
        <taxon>Clostridia</taxon>
        <taxon>Eubacteriales</taxon>
        <taxon>Flintibacter</taxon>
    </lineage>
</organism>
<dbReference type="InterPro" id="IPR002933">
    <property type="entry name" value="Peptidase_M20"/>
</dbReference>
<dbReference type="InterPro" id="IPR050072">
    <property type="entry name" value="Peptidase_M20A"/>
</dbReference>
<comment type="caution">
    <text evidence="1">The sequence shown here is derived from an EMBL/GenBank/DDBJ whole genome shotgun (WGS) entry which is preliminary data.</text>
</comment>
<dbReference type="Proteomes" id="UP000628736">
    <property type="component" value="Unassembled WGS sequence"/>
</dbReference>
<keyword evidence="2" id="KW-1185">Reference proteome</keyword>